<comment type="caution">
    <text evidence="9">The sequence shown here is derived from an EMBL/GenBank/DDBJ whole genome shotgun (WGS) entry which is preliminary data.</text>
</comment>
<dbReference type="Pfam" id="PF13742">
    <property type="entry name" value="tRNA_anti_2"/>
    <property type="match status" value="1"/>
</dbReference>
<comment type="catalytic activity">
    <reaction evidence="5 6">
        <text>Exonucleolytic cleavage in either 5'- to 3'- or 3'- to 5'-direction to yield nucleoside 5'-phosphates.</text>
        <dbReference type="EC" id="3.1.11.6"/>
    </reaction>
</comment>
<keyword evidence="4 5" id="KW-0269">Exonuclease</keyword>
<evidence type="ECO:0000256" key="4">
    <source>
        <dbReference type="ARBA" id="ARBA00022839"/>
    </source>
</evidence>
<dbReference type="InterPro" id="IPR025824">
    <property type="entry name" value="OB-fold_nuc-bd_dom"/>
</dbReference>
<keyword evidence="3 5" id="KW-0378">Hydrolase</keyword>
<feature type="domain" description="OB-fold nucleic acid binding" evidence="8">
    <location>
        <begin position="13"/>
        <end position="104"/>
    </location>
</feature>
<dbReference type="PANTHER" id="PTHR30008">
    <property type="entry name" value="EXODEOXYRIBONUCLEASE 7 LARGE SUBUNIT"/>
    <property type="match status" value="1"/>
</dbReference>
<evidence type="ECO:0000259" key="7">
    <source>
        <dbReference type="Pfam" id="PF02601"/>
    </source>
</evidence>
<dbReference type="GO" id="GO:0009318">
    <property type="term" value="C:exodeoxyribonuclease VII complex"/>
    <property type="evidence" value="ECO:0007669"/>
    <property type="project" value="UniProtKB-UniRule"/>
</dbReference>
<dbReference type="Proteomes" id="UP000552644">
    <property type="component" value="Unassembled WGS sequence"/>
</dbReference>
<dbReference type="GO" id="GO:0006308">
    <property type="term" value="P:DNA catabolic process"/>
    <property type="evidence" value="ECO:0007669"/>
    <property type="project" value="UniProtKB-UniRule"/>
</dbReference>
<dbReference type="Pfam" id="PF02601">
    <property type="entry name" value="Exonuc_VII_L"/>
    <property type="match status" value="2"/>
</dbReference>
<keyword evidence="10" id="KW-1185">Reference proteome</keyword>
<evidence type="ECO:0000313" key="9">
    <source>
        <dbReference type="EMBL" id="MBB4917950.1"/>
    </source>
</evidence>
<evidence type="ECO:0000313" key="10">
    <source>
        <dbReference type="Proteomes" id="UP000552644"/>
    </source>
</evidence>
<keyword evidence="1 5" id="KW-0963">Cytoplasm</keyword>
<feature type="domain" description="Exonuclease VII large subunit C-terminal" evidence="7">
    <location>
        <begin position="127"/>
        <end position="293"/>
    </location>
</feature>
<dbReference type="EMBL" id="JACHJP010000005">
    <property type="protein sequence ID" value="MBB4917950.1"/>
    <property type="molecule type" value="Genomic_DNA"/>
</dbReference>
<dbReference type="CDD" id="cd04489">
    <property type="entry name" value="ExoVII_LU_OBF"/>
    <property type="match status" value="1"/>
</dbReference>
<dbReference type="GO" id="GO:0003676">
    <property type="term" value="F:nucleic acid binding"/>
    <property type="evidence" value="ECO:0007669"/>
    <property type="project" value="InterPro"/>
</dbReference>
<dbReference type="RefSeq" id="WP_184718674.1">
    <property type="nucleotide sequence ID" value="NZ_JACHJP010000005.1"/>
</dbReference>
<evidence type="ECO:0000256" key="5">
    <source>
        <dbReference type="HAMAP-Rule" id="MF_00378"/>
    </source>
</evidence>
<evidence type="ECO:0000256" key="2">
    <source>
        <dbReference type="ARBA" id="ARBA00022722"/>
    </source>
</evidence>
<sequence length="402" mass="44064">MTSKTTPEQPLPVRTVLQMVGGWIGKLGTVWVEGQITELTARGGTVFLTLRDPVANVSARVTCPRGVYEATVPRPVDGARVVMHLKPDFWVNKGSFAFTALEMRPVGVGELLARLERLRQLLASEGLFKVDRKRRLPFLPGVVGLVCGRDSAAERDVLENARRRWPAVRFKVENVAVQGPYAVTEVTEALRKLDADGEVEVIVVARGGGSLEDLLPFSDESLVRAVAACRTPVVSAIGHEQDNPLLDMVADVRASTPTDAAKKVVPDVGEQLTLVRQLRDRGRRVAGGWLDRELSWLAAVRSRPALADPVREIERRAEQAEQLRDRARRSLGASLDRAEDSLGHLRARLVALSPAATLERGYAIVQRPDGEVVRRAADVAPGDELTVRFPDDRVSVRRDSAT</sequence>
<dbReference type="AlphaFoldDB" id="A0A7W7QQJ3"/>
<dbReference type="GO" id="GO:0005737">
    <property type="term" value="C:cytoplasm"/>
    <property type="evidence" value="ECO:0007669"/>
    <property type="project" value="UniProtKB-SubCell"/>
</dbReference>
<evidence type="ECO:0000256" key="6">
    <source>
        <dbReference type="RuleBase" id="RU004355"/>
    </source>
</evidence>
<name>A0A7W7QQJ3_9ACTN</name>
<comment type="similarity">
    <text evidence="5 6">Belongs to the XseA family.</text>
</comment>
<dbReference type="PANTHER" id="PTHR30008:SF0">
    <property type="entry name" value="EXODEOXYRIBONUCLEASE 7 LARGE SUBUNIT"/>
    <property type="match status" value="1"/>
</dbReference>
<organism evidence="9 10">
    <name type="scientific">Streptosporangium saharense</name>
    <dbReference type="NCBI Taxonomy" id="1706840"/>
    <lineage>
        <taxon>Bacteria</taxon>
        <taxon>Bacillati</taxon>
        <taxon>Actinomycetota</taxon>
        <taxon>Actinomycetes</taxon>
        <taxon>Streptosporangiales</taxon>
        <taxon>Streptosporangiaceae</taxon>
        <taxon>Streptosporangium</taxon>
    </lineage>
</organism>
<dbReference type="EC" id="3.1.11.6" evidence="5"/>
<keyword evidence="2 5" id="KW-0540">Nuclease</keyword>
<accession>A0A7W7QQJ3</accession>
<comment type="subunit">
    <text evidence="5">Heterooligomer composed of large and small subunits.</text>
</comment>
<evidence type="ECO:0000259" key="8">
    <source>
        <dbReference type="Pfam" id="PF13742"/>
    </source>
</evidence>
<protein>
    <recommendedName>
        <fullName evidence="5">Exodeoxyribonuclease 7 large subunit</fullName>
        <ecNumber evidence="5">3.1.11.6</ecNumber>
    </recommendedName>
    <alternativeName>
        <fullName evidence="5">Exodeoxyribonuclease VII large subunit</fullName>
        <shortName evidence="5">Exonuclease VII large subunit</shortName>
    </alternativeName>
</protein>
<feature type="domain" description="Exonuclease VII large subunit C-terminal" evidence="7">
    <location>
        <begin position="298"/>
        <end position="396"/>
    </location>
</feature>
<dbReference type="InterPro" id="IPR003753">
    <property type="entry name" value="Exonuc_VII_L"/>
</dbReference>
<dbReference type="NCBIfam" id="TIGR00237">
    <property type="entry name" value="xseA"/>
    <property type="match status" value="1"/>
</dbReference>
<comment type="function">
    <text evidence="5">Bidirectionally degrades single-stranded DNA into large acid-insoluble oligonucleotides, which are then degraded further into small acid-soluble oligonucleotides.</text>
</comment>
<comment type="subcellular location">
    <subcellularLocation>
        <location evidence="5 6">Cytoplasm</location>
    </subcellularLocation>
</comment>
<proteinExistence type="inferred from homology"/>
<reference evidence="9 10" key="1">
    <citation type="submission" date="2020-08" db="EMBL/GenBank/DDBJ databases">
        <title>Genomic Encyclopedia of Type Strains, Phase III (KMG-III): the genomes of soil and plant-associated and newly described type strains.</title>
        <authorList>
            <person name="Whitman W."/>
        </authorList>
    </citation>
    <scope>NUCLEOTIDE SEQUENCE [LARGE SCALE GENOMIC DNA]</scope>
    <source>
        <strain evidence="9 10">CECT 8840</strain>
    </source>
</reference>
<gene>
    <name evidence="5" type="primary">xseA</name>
    <name evidence="9" type="ORF">FHS44_005070</name>
</gene>
<dbReference type="InterPro" id="IPR020579">
    <property type="entry name" value="Exonuc_VII_lsu_C"/>
</dbReference>
<dbReference type="HAMAP" id="MF_00378">
    <property type="entry name" value="Exonuc_7_L"/>
    <property type="match status" value="1"/>
</dbReference>
<evidence type="ECO:0000256" key="3">
    <source>
        <dbReference type="ARBA" id="ARBA00022801"/>
    </source>
</evidence>
<evidence type="ECO:0000256" key="1">
    <source>
        <dbReference type="ARBA" id="ARBA00022490"/>
    </source>
</evidence>
<dbReference type="GO" id="GO:0008855">
    <property type="term" value="F:exodeoxyribonuclease VII activity"/>
    <property type="evidence" value="ECO:0007669"/>
    <property type="project" value="UniProtKB-UniRule"/>
</dbReference>